<comment type="similarity">
    <text evidence="2">Belongs to the FAD-binding oxidoreductase/transferase type 4 family.</text>
</comment>
<dbReference type="PANTHER" id="PTHR43716:SF2">
    <property type="entry name" value="BLL6224 PROTEIN"/>
    <property type="match status" value="1"/>
</dbReference>
<dbReference type="InterPro" id="IPR016166">
    <property type="entry name" value="FAD-bd_PCMH"/>
</dbReference>
<dbReference type="InterPro" id="IPR006094">
    <property type="entry name" value="Oxid_FAD_bind_N"/>
</dbReference>
<dbReference type="SUPFAM" id="SSF55103">
    <property type="entry name" value="FAD-linked oxidases, C-terminal domain"/>
    <property type="match status" value="1"/>
</dbReference>
<dbReference type="GO" id="GO:0071949">
    <property type="term" value="F:FAD binding"/>
    <property type="evidence" value="ECO:0007669"/>
    <property type="project" value="InterPro"/>
</dbReference>
<keyword evidence="4" id="KW-0274">FAD</keyword>
<dbReference type="Proteomes" id="UP000321192">
    <property type="component" value="Unassembled WGS sequence"/>
</dbReference>
<dbReference type="Pfam" id="PF02913">
    <property type="entry name" value="FAD-oxidase_C"/>
    <property type="match status" value="1"/>
</dbReference>
<dbReference type="PANTHER" id="PTHR43716">
    <property type="entry name" value="D-2-HYDROXYGLUTARATE DEHYDROGENASE, MITOCHONDRIAL"/>
    <property type="match status" value="1"/>
</dbReference>
<dbReference type="GO" id="GO:0003824">
    <property type="term" value="F:catalytic activity"/>
    <property type="evidence" value="ECO:0007669"/>
    <property type="project" value="InterPro"/>
</dbReference>
<accession>A0A5C7SIZ8</accession>
<evidence type="ECO:0000313" key="6">
    <source>
        <dbReference type="EMBL" id="TXH83764.1"/>
    </source>
</evidence>
<dbReference type="Gene3D" id="3.30.70.2190">
    <property type="match status" value="1"/>
</dbReference>
<gene>
    <name evidence="6" type="ORF">E6Q80_12910</name>
</gene>
<evidence type="ECO:0000256" key="1">
    <source>
        <dbReference type="ARBA" id="ARBA00001974"/>
    </source>
</evidence>
<dbReference type="Pfam" id="PF01565">
    <property type="entry name" value="FAD_binding_4"/>
    <property type="match status" value="1"/>
</dbReference>
<name>A0A5C7SIZ8_THASP</name>
<dbReference type="GO" id="GO:0022904">
    <property type="term" value="P:respiratory electron transport chain"/>
    <property type="evidence" value="ECO:0007669"/>
    <property type="project" value="TreeGrafter"/>
</dbReference>
<proteinExistence type="inferred from homology"/>
<dbReference type="RefSeq" id="WP_276659199.1">
    <property type="nucleotide sequence ID" value="NZ_SSFD01000200.1"/>
</dbReference>
<protein>
    <submittedName>
        <fullName evidence="6">FAD-binding oxidoreductase</fullName>
    </submittedName>
</protein>
<sequence>MTLLDTLRTLVGAAHCLTDPTATAPYLTDWRGRYTGTALAVVLPADTAQVAAVVQACVAVGVPIVPQGGNTGLCGGATPLADGNAVVVNLSRLRQIRSVDPANNAITVDAGVTLADVQAAADGAGRLFPLSLASEGSCEVGGVISTNAGGVQVLRYGNTRELVLGLEVVLPDGQIWNGLRALRKDNTGYDLKHLFIGAEGTLGIITAATLKLFAKPRQTVTAWLAVASPAAAVELLSRLRSVAGDRVTAFELISRPSLDLVLQHIPGARDPLPQAHPWYVLVELTDTLISVDLAAVLEAELATAITDGAVLDGTVAASQAQATALWNLRENISEAQKREGVSIKHDIAVPVSAIPEFLDRAGAALEACYPGLRIVAFGHVGDGNLHYNQSRPHRDENAAFIARTEEVGRVVHDLVHELGGSISAEHGIGQLKRALLPAYKPAVELELMHRIKYVLDPRGLMNPGKVLQGRRAAD</sequence>
<dbReference type="InterPro" id="IPR036318">
    <property type="entry name" value="FAD-bd_PCMH-like_sf"/>
</dbReference>
<reference evidence="6 7" key="1">
    <citation type="submission" date="2018-09" db="EMBL/GenBank/DDBJ databases">
        <title>Metagenome Assembled Genomes from an Advanced Water Purification Facility.</title>
        <authorList>
            <person name="Stamps B.W."/>
            <person name="Spear J.R."/>
        </authorList>
    </citation>
    <scope>NUCLEOTIDE SEQUENCE [LARGE SCALE GENOMIC DNA]</scope>
    <source>
        <strain evidence="6">Bin_27_1</strain>
    </source>
</reference>
<dbReference type="InterPro" id="IPR016171">
    <property type="entry name" value="Vanillyl_alc_oxidase_C-sub2"/>
</dbReference>
<dbReference type="AlphaFoldDB" id="A0A5C7SIZ8"/>
<dbReference type="EMBL" id="SSFD01000200">
    <property type="protein sequence ID" value="TXH83764.1"/>
    <property type="molecule type" value="Genomic_DNA"/>
</dbReference>
<dbReference type="SUPFAM" id="SSF56176">
    <property type="entry name" value="FAD-binding/transporter-associated domain-like"/>
    <property type="match status" value="1"/>
</dbReference>
<evidence type="ECO:0000256" key="2">
    <source>
        <dbReference type="ARBA" id="ARBA00008000"/>
    </source>
</evidence>
<dbReference type="PROSITE" id="PS51387">
    <property type="entry name" value="FAD_PCMH"/>
    <property type="match status" value="1"/>
</dbReference>
<feature type="domain" description="FAD-binding PCMH-type" evidence="5">
    <location>
        <begin position="34"/>
        <end position="215"/>
    </location>
</feature>
<dbReference type="Gene3D" id="1.10.45.10">
    <property type="entry name" value="Vanillyl-alcohol Oxidase, Chain A, domain 4"/>
    <property type="match status" value="1"/>
</dbReference>
<evidence type="ECO:0000256" key="4">
    <source>
        <dbReference type="ARBA" id="ARBA00022827"/>
    </source>
</evidence>
<dbReference type="Gene3D" id="3.30.70.2740">
    <property type="match status" value="1"/>
</dbReference>
<dbReference type="FunFam" id="1.10.45.10:FF:000001">
    <property type="entry name" value="D-lactate dehydrogenase mitochondrial"/>
    <property type="match status" value="1"/>
</dbReference>
<dbReference type="Gene3D" id="3.30.465.10">
    <property type="match status" value="1"/>
</dbReference>
<organism evidence="6 7">
    <name type="scientific">Thauera aminoaromatica</name>
    <dbReference type="NCBI Taxonomy" id="164330"/>
    <lineage>
        <taxon>Bacteria</taxon>
        <taxon>Pseudomonadati</taxon>
        <taxon>Pseudomonadota</taxon>
        <taxon>Betaproteobacteria</taxon>
        <taxon>Rhodocyclales</taxon>
        <taxon>Zoogloeaceae</taxon>
        <taxon>Thauera</taxon>
    </lineage>
</organism>
<dbReference type="InterPro" id="IPR016164">
    <property type="entry name" value="FAD-linked_Oxase-like_C"/>
</dbReference>
<keyword evidence="3" id="KW-0285">Flavoprotein</keyword>
<dbReference type="InterPro" id="IPR051264">
    <property type="entry name" value="FAD-oxidored/transferase_4"/>
</dbReference>
<evidence type="ECO:0000313" key="7">
    <source>
        <dbReference type="Proteomes" id="UP000321192"/>
    </source>
</evidence>
<evidence type="ECO:0000256" key="3">
    <source>
        <dbReference type="ARBA" id="ARBA00022630"/>
    </source>
</evidence>
<dbReference type="InterPro" id="IPR016167">
    <property type="entry name" value="FAD-bd_PCMH_sub1"/>
</dbReference>
<comment type="cofactor">
    <cofactor evidence="1">
        <name>FAD</name>
        <dbReference type="ChEBI" id="CHEBI:57692"/>
    </cofactor>
</comment>
<evidence type="ECO:0000259" key="5">
    <source>
        <dbReference type="PROSITE" id="PS51387"/>
    </source>
</evidence>
<comment type="caution">
    <text evidence="6">The sequence shown here is derived from an EMBL/GenBank/DDBJ whole genome shotgun (WGS) entry which is preliminary data.</text>
</comment>
<dbReference type="InterPro" id="IPR016169">
    <property type="entry name" value="FAD-bd_PCMH_sub2"/>
</dbReference>
<dbReference type="InterPro" id="IPR004113">
    <property type="entry name" value="FAD-bd_oxidored_4_C"/>
</dbReference>
<dbReference type="Gene3D" id="3.30.43.10">
    <property type="entry name" value="Uridine Diphospho-n-acetylenolpyruvylglucosamine Reductase, domain 2"/>
    <property type="match status" value="1"/>
</dbReference>